<dbReference type="CDD" id="cd24054">
    <property type="entry name" value="ASKHA_NBD_AaPPX-GppA_MtPPX2-like"/>
    <property type="match status" value="1"/>
</dbReference>
<evidence type="ECO:0000313" key="2">
    <source>
        <dbReference type="EMBL" id="NNU14942.1"/>
    </source>
</evidence>
<dbReference type="GO" id="GO:0016462">
    <property type="term" value="F:pyrophosphatase activity"/>
    <property type="evidence" value="ECO:0007669"/>
    <property type="project" value="TreeGrafter"/>
</dbReference>
<feature type="domain" description="Ppx/GppA phosphatase N-terminal" evidence="1">
    <location>
        <begin position="40"/>
        <end position="329"/>
    </location>
</feature>
<dbReference type="SUPFAM" id="SSF53067">
    <property type="entry name" value="Actin-like ATPase domain"/>
    <property type="match status" value="2"/>
</dbReference>
<protein>
    <submittedName>
        <fullName evidence="2">Ppx/GppA family phosphatase</fullName>
    </submittedName>
</protein>
<name>A0A7Y3RJ10_9PROT</name>
<dbReference type="Pfam" id="PF02541">
    <property type="entry name" value="Ppx-GppA"/>
    <property type="match status" value="1"/>
</dbReference>
<accession>A0A7Y3RJ10</accession>
<sequence>MSWPRSQPQENAPQRKRRAVAALDLGTNNCRLMIAVPRRNGFAVVATFSRIVRLGEGLVTTGRIADSAQERAISALRECAEMVARWDVAAVRCVTTEACRMAANGAAFVERVRVETGLKLDVIGPEEEARLALSGCASLIDVHASRALLFDIGGGSTELCYLRIDGNDRRKVEMEAVASLPFGVVRLSEGLAEGSFAGEHYRLIRERVARNVREAMPDGFLEAANGESHVIGTSGTATSLASLHKGLKRYRRREVDGTWLTSDDVERLADELQAMGLEGRKKQPSIGEGRADLIMPGCSVMQGIMDATGFGRVRVADRGLREGIVTDLIAETRAERAKERHRVSSGAHAG</sequence>
<dbReference type="InterPro" id="IPR043129">
    <property type="entry name" value="ATPase_NBD"/>
</dbReference>
<reference evidence="2 3" key="1">
    <citation type="submission" date="2020-05" db="EMBL/GenBank/DDBJ databases">
        <title>Parvularcula mediterraneae sp. nov., isolated from polypropylene straw from shallow seawater of the seashore of Laganas in Zakynthos island, Greece.</title>
        <authorList>
            <person name="Szabo I."/>
            <person name="Al-Omari J."/>
            <person name="Rado J."/>
            <person name="Szerdahelyi G.S."/>
        </authorList>
    </citation>
    <scope>NUCLEOTIDE SEQUENCE [LARGE SCALE GENOMIC DNA]</scope>
    <source>
        <strain evidence="2 3">ZS-1/3</strain>
    </source>
</reference>
<comment type="caution">
    <text evidence="2">The sequence shown here is derived from an EMBL/GenBank/DDBJ whole genome shotgun (WGS) entry which is preliminary data.</text>
</comment>
<proteinExistence type="predicted"/>
<dbReference type="PANTHER" id="PTHR30005">
    <property type="entry name" value="EXOPOLYPHOSPHATASE"/>
    <property type="match status" value="1"/>
</dbReference>
<dbReference type="Gene3D" id="3.30.420.40">
    <property type="match status" value="1"/>
</dbReference>
<dbReference type="InterPro" id="IPR003695">
    <property type="entry name" value="Ppx_GppA_N"/>
</dbReference>
<keyword evidence="3" id="KW-1185">Reference proteome</keyword>
<gene>
    <name evidence="2" type="ORF">HK107_01220</name>
</gene>
<evidence type="ECO:0000313" key="3">
    <source>
        <dbReference type="Proteomes" id="UP000536835"/>
    </source>
</evidence>
<dbReference type="EMBL" id="JABFCX010000002">
    <property type="protein sequence ID" value="NNU14942.1"/>
    <property type="molecule type" value="Genomic_DNA"/>
</dbReference>
<dbReference type="Gene3D" id="3.30.420.150">
    <property type="entry name" value="Exopolyphosphatase. Domain 2"/>
    <property type="match status" value="1"/>
</dbReference>
<organism evidence="2 3">
    <name type="scientific">Parvularcula mediterranea</name>
    <dbReference type="NCBI Taxonomy" id="2732508"/>
    <lineage>
        <taxon>Bacteria</taxon>
        <taxon>Pseudomonadati</taxon>
        <taxon>Pseudomonadota</taxon>
        <taxon>Alphaproteobacteria</taxon>
        <taxon>Parvularculales</taxon>
        <taxon>Parvularculaceae</taxon>
        <taxon>Parvularcula</taxon>
    </lineage>
</organism>
<dbReference type="InterPro" id="IPR050273">
    <property type="entry name" value="GppA/Ppx_hydrolase"/>
</dbReference>
<dbReference type="Proteomes" id="UP000536835">
    <property type="component" value="Unassembled WGS sequence"/>
</dbReference>
<evidence type="ECO:0000259" key="1">
    <source>
        <dbReference type="Pfam" id="PF02541"/>
    </source>
</evidence>
<dbReference type="PANTHER" id="PTHR30005:SF0">
    <property type="entry name" value="RETROGRADE REGULATION PROTEIN 2"/>
    <property type="match status" value="1"/>
</dbReference>
<dbReference type="AlphaFoldDB" id="A0A7Y3RJ10"/>